<dbReference type="GeneID" id="5950955"/>
<organismHost>
    <name type="scientific">Glossina</name>
    <name type="common">tsetse flies</name>
    <dbReference type="NCBI Taxonomy" id="7393"/>
</organismHost>
<keyword evidence="2" id="KW-1185">Reference proteome</keyword>
<dbReference type="Proteomes" id="UP000011301">
    <property type="component" value="Segment"/>
</dbReference>
<accession>B0YLG7</accession>
<proteinExistence type="predicted"/>
<organism evidence="1 2">
    <name type="scientific">Glossina hytrovirus (isolate Glossina pallidipes/Ethiopia/Seibersdorf/-)</name>
    <name type="common">GHV</name>
    <dbReference type="NCBI Taxonomy" id="379529"/>
    <lineage>
        <taxon>Viruses</taxon>
        <taxon>Viruses incertae sedis</taxon>
        <taxon>Naldaviricetes</taxon>
        <taxon>Lefavirales</taxon>
        <taxon>Hytrosaviridae</taxon>
        <taxon>Glossinavirus</taxon>
        <taxon>Glossinavirus glopallidipedis</taxon>
    </lineage>
</organism>
<evidence type="ECO:0000313" key="2">
    <source>
        <dbReference type="Proteomes" id="UP000011301"/>
    </source>
</evidence>
<dbReference type="RefSeq" id="YP_001686961.1">
    <property type="nucleotide sequence ID" value="NC_010356.1"/>
</dbReference>
<reference evidence="1 2" key="1">
    <citation type="journal article" date="2007" name="J. Virol. Methods">
        <title>Development of a non-destructive PCR method for detection of the salivary gland hypertrophy virus (SGHV) in tsetse flies.</title>
        <authorList>
            <person name="Abd-Alla A."/>
            <person name="Bossin H."/>
            <person name="Cousserans F."/>
            <person name="Parker A."/>
            <person name="Bergoin M."/>
            <person name="Robinson A."/>
        </authorList>
    </citation>
    <scope>NUCLEOTIDE SEQUENCE [LARGE SCALE GENOMIC DNA]</scope>
    <source>
        <strain evidence="2">Isolate Glossina pallidipes/Ethiopia/Seibersdorf/-</strain>
    </source>
</reference>
<dbReference type="EMBL" id="EF568108">
    <property type="protein sequence ID" value="ABQ08786.1"/>
    <property type="molecule type" value="Genomic_DNA"/>
</dbReference>
<gene>
    <name evidence="1" type="ORF">SGHV013</name>
</gene>
<name>B0YLG7_GHVS</name>
<sequence>MSVVVIYNVEYNSNSWDFFYKLYMSCKKNSSNVRRCYVKKKIYNRRYSFFLYIMKLIV</sequence>
<reference evidence="1 2" key="2">
    <citation type="journal article" date="2008" name="J. Virol.">
        <title>Genome analysis of a Glossina pallidipes salivary gland hypertrophy virus reveals a novel, large, double-stranded circular DNA virus.</title>
        <authorList>
            <person name="Abd-Alla A.M."/>
            <person name="Cousserans F."/>
            <person name="Parker A.G."/>
            <person name="Jehle J.A."/>
            <person name="Parker N.J."/>
            <person name="Vlak J.M."/>
            <person name="Robinson A.S."/>
            <person name="Bergoin M."/>
        </authorList>
    </citation>
    <scope>NUCLEOTIDE SEQUENCE [LARGE SCALE GENOMIC DNA]</scope>
    <source>
        <strain evidence="2">Isolate Glossina pallidipes/Ethiopia/Seibersdorf/-</strain>
    </source>
</reference>
<evidence type="ECO:0000313" key="1">
    <source>
        <dbReference type="EMBL" id="ABQ08786.1"/>
    </source>
</evidence>
<protein>
    <submittedName>
        <fullName evidence="1">Uncharacterized protein</fullName>
    </submittedName>
</protein>
<dbReference type="KEGG" id="vg:5950955"/>